<dbReference type="SUPFAM" id="SSF52200">
    <property type="entry name" value="Toll/Interleukin receptor TIR domain"/>
    <property type="match status" value="1"/>
</dbReference>
<evidence type="ECO:0000313" key="3">
    <source>
        <dbReference type="Proteomes" id="UP001285521"/>
    </source>
</evidence>
<keyword evidence="3" id="KW-1185">Reference proteome</keyword>
<dbReference type="InterPro" id="IPR000157">
    <property type="entry name" value="TIR_dom"/>
</dbReference>
<dbReference type="Pfam" id="PF13676">
    <property type="entry name" value="TIR_2"/>
    <property type="match status" value="1"/>
</dbReference>
<organism evidence="2 3">
    <name type="scientific">Lentzea miocenica</name>
    <dbReference type="NCBI Taxonomy" id="3095431"/>
    <lineage>
        <taxon>Bacteria</taxon>
        <taxon>Bacillati</taxon>
        <taxon>Actinomycetota</taxon>
        <taxon>Actinomycetes</taxon>
        <taxon>Pseudonocardiales</taxon>
        <taxon>Pseudonocardiaceae</taxon>
        <taxon>Lentzea</taxon>
    </lineage>
</organism>
<dbReference type="Gene3D" id="3.40.50.10140">
    <property type="entry name" value="Toll/interleukin-1 receptor homology (TIR) domain"/>
    <property type="match status" value="1"/>
</dbReference>
<evidence type="ECO:0000259" key="1">
    <source>
        <dbReference type="PROSITE" id="PS50104"/>
    </source>
</evidence>
<name>A0ABU4SS10_9PSEU</name>
<feature type="domain" description="TIR" evidence="1">
    <location>
        <begin position="2"/>
        <end position="142"/>
    </location>
</feature>
<comment type="caution">
    <text evidence="2">The sequence shown here is derived from an EMBL/GenBank/DDBJ whole genome shotgun (WGS) entry which is preliminary data.</text>
</comment>
<proteinExistence type="predicted"/>
<reference evidence="2 3" key="1">
    <citation type="submission" date="2023-11" db="EMBL/GenBank/DDBJ databases">
        <title>Lentzea sokolovensis, sp. nov., Lentzea kristufkii, sp. nov., and Lentzea miocenensis, sp. nov., rare actinobacteria from Sokolov Coal Basin, Miocene lacustrine sediment, Czech Republic.</title>
        <authorList>
            <person name="Lara A."/>
            <person name="Kotroba L."/>
            <person name="Nouioui I."/>
            <person name="Neumann-Schaal M."/>
            <person name="Mast Y."/>
            <person name="Chronakova A."/>
        </authorList>
    </citation>
    <scope>NUCLEOTIDE SEQUENCE [LARGE SCALE GENOMIC DNA]</scope>
    <source>
        <strain evidence="2 3">BCCO 10_0856</strain>
    </source>
</reference>
<dbReference type="RefSeq" id="WP_319964042.1">
    <property type="nucleotide sequence ID" value="NZ_JAXAVW010000001.1"/>
</dbReference>
<accession>A0ABU4SS10</accession>
<protein>
    <submittedName>
        <fullName evidence="2">Toll/interleukin-1 receptor domain-containing protein</fullName>
    </submittedName>
</protein>
<dbReference type="PROSITE" id="PS50104">
    <property type="entry name" value="TIR"/>
    <property type="match status" value="1"/>
</dbReference>
<gene>
    <name evidence="2" type="ORF">SK803_00610</name>
</gene>
<dbReference type="InterPro" id="IPR035897">
    <property type="entry name" value="Toll_tir_struct_dom_sf"/>
</dbReference>
<dbReference type="EMBL" id="JAXAVW010000001">
    <property type="protein sequence ID" value="MDX8028684.1"/>
    <property type="molecule type" value="Genomic_DNA"/>
</dbReference>
<keyword evidence="2" id="KW-0675">Receptor</keyword>
<dbReference type="Proteomes" id="UP001285521">
    <property type="component" value="Unassembled WGS sequence"/>
</dbReference>
<evidence type="ECO:0000313" key="2">
    <source>
        <dbReference type="EMBL" id="MDX8028684.1"/>
    </source>
</evidence>
<sequence>MYRPTVFLSHSTKGDPGALVMRHQLESELTARGWQVLVDEDGLRGGEDWRGVLYHWIADCDAAVVLMSDRALASDWVRREINLLLWRRALGSPLTIVPAMLSPTRDTGAPELRDLRELQFVSNDATPKSFAGAIAGRLPDLSAPVTDTTDRMRHWLIDVVSCLRDVTEHEPLRAAVEALDAHQDDWDFPSVREAQRFLAHWLLGPMHSARIHTAMEHIARPVSGKLGQLVGLVMPAWVDGEAARALLPEQHRTCAVLNARYPETAKQYVRRAACCSLSYRTKEVSAVVGEGLATELLRDCLDAVRELLDLPPGMELEDDDEPLDGQVCFLLINPNHAPLAPVAGVVRTLLERFRWLNVIVLTGESTAGRPQLDEWRLAEAIVLPALGAGQEKLASRVTRRLLALQQEIAS</sequence>